<accession>A0A8S3UC22</accession>
<evidence type="ECO:0000313" key="2">
    <source>
        <dbReference type="Proteomes" id="UP000683360"/>
    </source>
</evidence>
<protein>
    <recommendedName>
        <fullName evidence="3">DNA-directed DNA polymerase</fullName>
    </recommendedName>
</protein>
<gene>
    <name evidence="1" type="ORF">MEDL_52044</name>
</gene>
<evidence type="ECO:0000313" key="1">
    <source>
        <dbReference type="EMBL" id="CAG2239740.1"/>
    </source>
</evidence>
<dbReference type="Proteomes" id="UP000683360">
    <property type="component" value="Unassembled WGS sequence"/>
</dbReference>
<reference evidence="1" key="1">
    <citation type="submission" date="2021-03" db="EMBL/GenBank/DDBJ databases">
        <authorList>
            <person name="Bekaert M."/>
        </authorList>
    </citation>
    <scope>NUCLEOTIDE SEQUENCE</scope>
</reference>
<dbReference type="SUPFAM" id="SSF56672">
    <property type="entry name" value="DNA/RNA polymerases"/>
    <property type="match status" value="1"/>
</dbReference>
<dbReference type="EMBL" id="CAJPWZ010002533">
    <property type="protein sequence ID" value="CAG2239740.1"/>
    <property type="molecule type" value="Genomic_DNA"/>
</dbReference>
<proteinExistence type="predicted"/>
<dbReference type="AlphaFoldDB" id="A0A8S3UC22"/>
<keyword evidence="2" id="KW-1185">Reference proteome</keyword>
<sequence length="490" mass="57076">MIRKGVYPYDYMDGPAKLEETQLPPKEEFFNKLNGIDISDEDYAHAQQVFKEFSCQTMRDYHNLYQESDVAILEDVFENFRDICMVNYKLDPAHYFTALGLAYDTALKFTRVRLELLSDPDMLMMFENATRGGVAMISHRYGKANNPYMTNYDAAQPIKYLAYLDTNNLYGWAMAEPLPTGDFEWMKPQEIDQILKYSDDREYGAMVECDLEYSQELHDDHNDYPLAPENVEIDGVHKLTPHLNKRVKYTFHHRNLKMYMARGMKLTKVHRIIGFRQSAWLKPYIDKNTGFRAVAKNDAEKDIFKLMNNSVFGKTIENIRKRIDVRLVTTEKQALKLVAKSNFDRRVVFHENLAAVHMKRTKLKFDKPIYLGACILDITKILMYDFHYDFMQKMYGDNARLLFTDTYRLAYEITTADVYKDITPHFQEKFDTSNYPAGHSSGIPVGVNKKVIGMFKDECGDKSMTEFVGLQPKLLSYKMDNGGTPREQRG</sequence>
<organism evidence="1 2">
    <name type="scientific">Mytilus edulis</name>
    <name type="common">Blue mussel</name>
    <dbReference type="NCBI Taxonomy" id="6550"/>
    <lineage>
        <taxon>Eukaryota</taxon>
        <taxon>Metazoa</taxon>
        <taxon>Spiralia</taxon>
        <taxon>Lophotrochozoa</taxon>
        <taxon>Mollusca</taxon>
        <taxon>Bivalvia</taxon>
        <taxon>Autobranchia</taxon>
        <taxon>Pteriomorphia</taxon>
        <taxon>Mytilida</taxon>
        <taxon>Mytiloidea</taxon>
        <taxon>Mytilidae</taxon>
        <taxon>Mytilinae</taxon>
        <taxon>Mytilus</taxon>
    </lineage>
</organism>
<dbReference type="PANTHER" id="PTHR31511">
    <property type="entry name" value="PROTEIN CBG23764"/>
    <property type="match status" value="1"/>
</dbReference>
<dbReference type="PANTHER" id="PTHR31511:SF12">
    <property type="entry name" value="RHO TERMINATION FACTOR N-TERMINAL DOMAIN-CONTAINING PROTEIN"/>
    <property type="match status" value="1"/>
</dbReference>
<evidence type="ECO:0008006" key="3">
    <source>
        <dbReference type="Google" id="ProtNLM"/>
    </source>
</evidence>
<dbReference type="OrthoDB" id="2425134at2759"/>
<comment type="caution">
    <text evidence="1">The sequence shown here is derived from an EMBL/GenBank/DDBJ whole genome shotgun (WGS) entry which is preliminary data.</text>
</comment>
<name>A0A8S3UC22_MYTED</name>
<dbReference type="InterPro" id="IPR043502">
    <property type="entry name" value="DNA/RNA_pol_sf"/>
</dbReference>